<evidence type="ECO:0000256" key="2">
    <source>
        <dbReference type="ARBA" id="ARBA00004613"/>
    </source>
</evidence>
<dbReference type="Pfam" id="PF02199">
    <property type="entry name" value="SapA"/>
    <property type="match status" value="2"/>
</dbReference>
<comment type="function">
    <text evidence="11">Saposin-B stimulates the hydrolysis of galacto-cerebroside sulfate by arylsulfatase A (EC 3.1.6.8), GM1 gangliosides by beta-galactosidase (EC 3.2.1.23) and globotriaosylceramide by alpha-galactosidase A (EC 3.2.1.22). Saposin-B forms a solubilizing complex with the substrates of the sphingolipid hydrolases.</text>
</comment>
<dbReference type="Proteomes" id="UP001142489">
    <property type="component" value="Unassembled WGS sequence"/>
</dbReference>
<accession>A0A9Q0XQ01</accession>
<evidence type="ECO:0000256" key="11">
    <source>
        <dbReference type="ARBA" id="ARBA00037606"/>
    </source>
</evidence>
<proteinExistence type="predicted"/>
<feature type="domain" description="Saposin A-type" evidence="15">
    <location>
        <begin position="514"/>
        <end position="550"/>
    </location>
</feature>
<dbReference type="SUPFAM" id="SSF47862">
    <property type="entry name" value="Saposin"/>
    <property type="match status" value="4"/>
</dbReference>
<keyword evidence="17" id="KW-1185">Reference proteome</keyword>
<keyword evidence="6 13" id="KW-1015">Disulfide bond</keyword>
<keyword evidence="8" id="KW-0458">Lysosome</keyword>
<feature type="disulfide bond" evidence="13">
    <location>
        <begin position="128"/>
        <end position="140"/>
    </location>
</feature>
<dbReference type="GO" id="GO:0019216">
    <property type="term" value="P:regulation of lipid metabolic process"/>
    <property type="evidence" value="ECO:0007669"/>
    <property type="project" value="UniProtKB-UniRule"/>
</dbReference>
<dbReference type="GO" id="GO:0005764">
    <property type="term" value="C:lysosome"/>
    <property type="evidence" value="ECO:0007669"/>
    <property type="project" value="UniProtKB-UniRule"/>
</dbReference>
<feature type="disulfide bond" evidence="13">
    <location>
        <begin position="344"/>
        <end position="408"/>
    </location>
</feature>
<dbReference type="PIRSF" id="PIRSF002431">
    <property type="entry name" value="Saposin"/>
    <property type="match status" value="1"/>
</dbReference>
<comment type="subcellular location">
    <subcellularLocation>
        <location evidence="1">Lysosome</location>
    </subcellularLocation>
    <subcellularLocation>
        <location evidence="2">Secreted</location>
    </subcellularLocation>
</comment>
<dbReference type="InterPro" id="IPR008373">
    <property type="entry name" value="Saposin"/>
</dbReference>
<evidence type="ECO:0000256" key="3">
    <source>
        <dbReference type="ARBA" id="ARBA00022525"/>
    </source>
</evidence>
<dbReference type="Gene3D" id="1.10.225.10">
    <property type="entry name" value="Saposin-like"/>
    <property type="match status" value="4"/>
</dbReference>
<feature type="domain" description="Saposin B-type" evidence="14">
    <location>
        <begin position="226"/>
        <end position="307"/>
    </location>
</feature>
<evidence type="ECO:0000259" key="15">
    <source>
        <dbReference type="PROSITE" id="PS51110"/>
    </source>
</evidence>
<feature type="disulfide bond" evidence="13">
    <location>
        <begin position="233"/>
        <end position="297"/>
    </location>
</feature>
<feature type="disulfide bond" evidence="13">
    <location>
        <begin position="466"/>
        <end position="477"/>
    </location>
</feature>
<feature type="disulfide bond" evidence="13">
    <location>
        <begin position="435"/>
        <end position="508"/>
    </location>
</feature>
<organism evidence="16 17">
    <name type="scientific">Phrynocephalus forsythii</name>
    <dbReference type="NCBI Taxonomy" id="171643"/>
    <lineage>
        <taxon>Eukaryota</taxon>
        <taxon>Metazoa</taxon>
        <taxon>Chordata</taxon>
        <taxon>Craniata</taxon>
        <taxon>Vertebrata</taxon>
        <taxon>Euteleostomi</taxon>
        <taxon>Lepidosauria</taxon>
        <taxon>Squamata</taxon>
        <taxon>Bifurcata</taxon>
        <taxon>Unidentata</taxon>
        <taxon>Episquamata</taxon>
        <taxon>Toxicofera</taxon>
        <taxon>Iguania</taxon>
        <taxon>Acrodonta</taxon>
        <taxon>Agamidae</taxon>
        <taxon>Agaminae</taxon>
        <taxon>Phrynocephalus</taxon>
    </lineage>
</organism>
<dbReference type="SMART" id="SM00741">
    <property type="entry name" value="SapB"/>
    <property type="match status" value="4"/>
</dbReference>
<feature type="domain" description="Saposin A-type" evidence="15">
    <location>
        <begin position="52"/>
        <end position="92"/>
    </location>
</feature>
<feature type="domain" description="Saposin B-type" evidence="14">
    <location>
        <begin position="93"/>
        <end position="176"/>
    </location>
</feature>
<evidence type="ECO:0000256" key="1">
    <source>
        <dbReference type="ARBA" id="ARBA00004371"/>
    </source>
</evidence>
<keyword evidence="4" id="KW-0732">Signal</keyword>
<comment type="caution">
    <text evidence="16">The sequence shown here is derived from an EMBL/GenBank/DDBJ whole genome shotgun (WGS) entry which is preliminary data.</text>
</comment>
<dbReference type="InterPro" id="IPR007856">
    <property type="entry name" value="SapB_1"/>
</dbReference>
<evidence type="ECO:0000259" key="14">
    <source>
        <dbReference type="PROSITE" id="PS50015"/>
    </source>
</evidence>
<dbReference type="PROSITE" id="PS50015">
    <property type="entry name" value="SAP_B"/>
    <property type="match status" value="4"/>
</dbReference>
<feature type="disulfide bond" evidence="13">
    <location>
        <begin position="438"/>
        <end position="502"/>
    </location>
</feature>
<comment type="function">
    <text evidence="9">Saposin-A and saposin-C stimulate the hydrolysis of glucosylceramide by beta-glucosylceramidase (EC 3.2.1.45) and galactosylceramide by beta-galactosylceramidase (EC 3.2.1.46). Saposin-C apparently acts by combining with the enzyme and acidic lipid to form an activated complex, rather than by solubilizing the substrate.</text>
</comment>
<dbReference type="AlphaFoldDB" id="A0A9Q0XQ01"/>
<keyword evidence="3" id="KW-0964">Secreted</keyword>
<evidence type="ECO:0000256" key="10">
    <source>
        <dbReference type="ARBA" id="ARBA00037231"/>
    </source>
</evidence>
<evidence type="ECO:0000256" key="12">
    <source>
        <dbReference type="ARBA" id="ARBA00040265"/>
    </source>
</evidence>
<evidence type="ECO:0000313" key="16">
    <source>
        <dbReference type="EMBL" id="KAJ7324241.1"/>
    </source>
</evidence>
<dbReference type="EMBL" id="JAPFRF010000008">
    <property type="protein sequence ID" value="KAJ7324241.1"/>
    <property type="molecule type" value="Genomic_DNA"/>
</dbReference>
<evidence type="ECO:0000313" key="17">
    <source>
        <dbReference type="Proteomes" id="UP001142489"/>
    </source>
</evidence>
<dbReference type="GO" id="GO:0005576">
    <property type="term" value="C:extracellular region"/>
    <property type="evidence" value="ECO:0007669"/>
    <property type="project" value="UniProtKB-SubCell"/>
</dbReference>
<reference evidence="16" key="1">
    <citation type="journal article" date="2023" name="DNA Res.">
        <title>Chromosome-level genome assembly of Phrynocephalus forsythii using third-generation DNA sequencing and Hi-C analysis.</title>
        <authorList>
            <person name="Qi Y."/>
            <person name="Zhao W."/>
            <person name="Zhao Y."/>
            <person name="Niu C."/>
            <person name="Cao S."/>
            <person name="Zhang Y."/>
        </authorList>
    </citation>
    <scope>NUCLEOTIDE SEQUENCE</scope>
    <source>
        <tissue evidence="16">Muscle</tissue>
    </source>
</reference>
<dbReference type="PROSITE" id="PS51110">
    <property type="entry name" value="SAP_A"/>
    <property type="match status" value="2"/>
</dbReference>
<evidence type="ECO:0000256" key="4">
    <source>
        <dbReference type="ARBA" id="ARBA00022729"/>
    </source>
</evidence>
<gene>
    <name evidence="16" type="ORF">JRQ81_017261</name>
</gene>
<feature type="disulfide bond" evidence="13">
    <location>
        <begin position="372"/>
        <end position="383"/>
    </location>
</feature>
<dbReference type="PANTHER" id="PTHR11480">
    <property type="entry name" value="SAPOSIN-RELATED"/>
    <property type="match status" value="1"/>
</dbReference>
<sequence length="550" mass="61872">MHKTFYEQLCWISILHPICHADILSLGEESRECLFPCCLIPVCLVLRALASPLLLQNDCTKGPEVWCRNLQTASSCKAVKHCRQTVWNKPTVKSIPCDLCKDIVAVAAKVLKDNATEEEIYAYMTKVCEFLPDQGLVTQCKDMVDAYLPNILDMIKEELDNPEVVCNALTLCQSLQKHLAEMKLKKQLQSNRIPELDFSEVASPFMANVPLLLYPQEKPKRESQGNGDVCKDCVQLLTDFQEAVRSNTTFVSSLIDHAMDECERLLPAFVDTCKSYISQYSDMAIQMLMHMQPQVICEMVGFCSSRRSVPLQTLVPAKVISEVKVEPVENSLSQRETFSLCDACTIMVEEVASLLESNKSEEEMVFAMEKVCSMLPEEFREQCKDFVDIYGKAIIDMLLEATDPKSVCVTLKCCTNKALPAEKIIPVQAEIGNLCDVCKLIVAYADKELEKNATTADIEEFLEKVCQLLPQSVSDQCVQFVDQYEPIVVQLLLEMMDPSFVCTKLGVCMTSNQSLLGSELCVRGPGYWCKNMETASQCNAVDHCRRHVWN</sequence>
<dbReference type="GO" id="GO:0007193">
    <property type="term" value="P:adenylate cyclase-inhibiting G protein-coupled receptor signaling pathway"/>
    <property type="evidence" value="ECO:0007669"/>
    <property type="project" value="UniProtKB-UniRule"/>
</dbReference>
<evidence type="ECO:0000256" key="7">
    <source>
        <dbReference type="ARBA" id="ARBA00023180"/>
    </source>
</evidence>
<evidence type="ECO:0000256" key="9">
    <source>
        <dbReference type="ARBA" id="ARBA00037150"/>
    </source>
</evidence>
<dbReference type="OrthoDB" id="69496at2759"/>
<dbReference type="GO" id="GO:0006665">
    <property type="term" value="P:sphingolipid metabolic process"/>
    <property type="evidence" value="ECO:0007669"/>
    <property type="project" value="UniProtKB-UniRule"/>
</dbReference>
<dbReference type="FunFam" id="1.10.225.10:FF:000002">
    <property type="entry name" value="prosaposin isoform X2"/>
    <property type="match status" value="4"/>
</dbReference>
<feature type="domain" description="Saposin B-type" evidence="14">
    <location>
        <begin position="337"/>
        <end position="418"/>
    </location>
</feature>
<keyword evidence="5" id="KW-0677">Repeat</keyword>
<evidence type="ECO:0000256" key="8">
    <source>
        <dbReference type="ARBA" id="ARBA00023228"/>
    </source>
</evidence>
<dbReference type="InterPro" id="IPR051428">
    <property type="entry name" value="Sphingo_Act-Surfact_Prot"/>
</dbReference>
<dbReference type="Pfam" id="PF05184">
    <property type="entry name" value="SapB_1"/>
    <property type="match status" value="3"/>
</dbReference>
<dbReference type="InterPro" id="IPR008138">
    <property type="entry name" value="SapB_2"/>
</dbReference>
<protein>
    <recommendedName>
        <fullName evidence="12">Prosaposin</fullName>
    </recommendedName>
</protein>
<feature type="disulfide bond" evidence="13">
    <location>
        <begin position="262"/>
        <end position="273"/>
    </location>
</feature>
<keyword evidence="7" id="KW-0325">Glycoprotein</keyword>
<evidence type="ECO:0000256" key="6">
    <source>
        <dbReference type="ARBA" id="ARBA00023157"/>
    </source>
</evidence>
<dbReference type="PANTHER" id="PTHR11480:SF36">
    <property type="entry name" value="PROSAPOSIN"/>
    <property type="match status" value="1"/>
</dbReference>
<dbReference type="InterPro" id="IPR003119">
    <property type="entry name" value="SAP_A"/>
</dbReference>
<dbReference type="Pfam" id="PF03489">
    <property type="entry name" value="SapB_2"/>
    <property type="match status" value="4"/>
</dbReference>
<feature type="disulfide bond" evidence="13">
    <location>
        <begin position="230"/>
        <end position="303"/>
    </location>
</feature>
<dbReference type="GO" id="GO:0016020">
    <property type="term" value="C:membrane"/>
    <property type="evidence" value="ECO:0007669"/>
    <property type="project" value="GOC"/>
</dbReference>
<dbReference type="PRINTS" id="PR01797">
    <property type="entry name" value="SAPOSIN"/>
</dbReference>
<feature type="domain" description="Saposin B-type" evidence="14">
    <location>
        <begin position="431"/>
        <end position="512"/>
    </location>
</feature>
<comment type="function">
    <text evidence="10">Saposin-D is a specific sphingomyelin phosphodiesterase activator (EC 3.1.4.12).</text>
</comment>
<dbReference type="InterPro" id="IPR021165">
    <property type="entry name" value="Saposin_chordata"/>
</dbReference>
<feature type="disulfide bond" evidence="13">
    <location>
        <begin position="100"/>
        <end position="166"/>
    </location>
</feature>
<evidence type="ECO:0000256" key="5">
    <source>
        <dbReference type="ARBA" id="ARBA00022737"/>
    </source>
</evidence>
<feature type="disulfide bond" evidence="13">
    <location>
        <begin position="97"/>
        <end position="172"/>
    </location>
</feature>
<dbReference type="InterPro" id="IPR008139">
    <property type="entry name" value="SaposinB_dom"/>
</dbReference>
<name>A0A9Q0XQ01_9SAUR</name>
<evidence type="ECO:0000256" key="13">
    <source>
        <dbReference type="PIRSR" id="PIRSR002431-1"/>
    </source>
</evidence>
<feature type="disulfide bond" evidence="13">
    <location>
        <begin position="341"/>
        <end position="414"/>
    </location>
</feature>
<dbReference type="SMART" id="SM00162">
    <property type="entry name" value="SAPA"/>
    <property type="match status" value="2"/>
</dbReference>
<dbReference type="InterPro" id="IPR011001">
    <property type="entry name" value="Saposin-like"/>
</dbReference>